<evidence type="ECO:0000259" key="1">
    <source>
        <dbReference type="SMART" id="SM00960"/>
    </source>
</evidence>
<dbReference type="SUPFAM" id="SSF103196">
    <property type="entry name" value="Roadblock/LC7 domain"/>
    <property type="match status" value="1"/>
</dbReference>
<comment type="caution">
    <text evidence="2">The sequence shown here is derived from an EMBL/GenBank/DDBJ whole genome shotgun (WGS) entry which is preliminary data.</text>
</comment>
<protein>
    <submittedName>
        <fullName evidence="2">Roadblock/LC7 domain-containing protein</fullName>
    </submittedName>
</protein>
<dbReference type="Pfam" id="PF03259">
    <property type="entry name" value="Robl_LC7"/>
    <property type="match status" value="1"/>
</dbReference>
<dbReference type="OrthoDB" id="8903298at2"/>
<evidence type="ECO:0000313" key="2">
    <source>
        <dbReference type="EMBL" id="MBB1117201.1"/>
    </source>
</evidence>
<accession>A0A7W3V0L2</accession>
<evidence type="ECO:0000313" key="3">
    <source>
        <dbReference type="Proteomes" id="UP000550609"/>
    </source>
</evidence>
<dbReference type="SMART" id="SM00960">
    <property type="entry name" value="Robl_LC7"/>
    <property type="match status" value="1"/>
</dbReference>
<name>A0A7W3V0L2_9GAMM</name>
<dbReference type="AlphaFoldDB" id="A0A7W3V0L2"/>
<dbReference type="EMBL" id="JACIUV010000004">
    <property type="protein sequence ID" value="MBB1117201.1"/>
    <property type="molecule type" value="Genomic_DNA"/>
</dbReference>
<dbReference type="RefSeq" id="WP_160319399.1">
    <property type="nucleotide sequence ID" value="NZ_JACIUV010000004.1"/>
</dbReference>
<dbReference type="Gene3D" id="3.30.450.30">
    <property type="entry name" value="Dynein light chain 2a, cytoplasmic"/>
    <property type="match status" value="1"/>
</dbReference>
<proteinExistence type="predicted"/>
<organism evidence="2 3">
    <name type="scientific">Stenotrophomonas koreensis</name>
    <dbReference type="NCBI Taxonomy" id="266128"/>
    <lineage>
        <taxon>Bacteria</taxon>
        <taxon>Pseudomonadati</taxon>
        <taxon>Pseudomonadota</taxon>
        <taxon>Gammaproteobacteria</taxon>
        <taxon>Lysobacterales</taxon>
        <taxon>Lysobacteraceae</taxon>
        <taxon>Stenotrophomonas</taxon>
    </lineage>
</organism>
<sequence length="130" mass="13528">MLNPAMEKSARAILRQLQGSEPNIQALAWVDRAGQVVTALFDNGNQDRVGAMSASLLALSAAASREVALGALNQVILNGANGTMLLTGAGKDHVLLIAAGTRVNLGRLLLHAQSMSSRLAELEQQSATLA</sequence>
<dbReference type="Proteomes" id="UP000550609">
    <property type="component" value="Unassembled WGS sequence"/>
</dbReference>
<reference evidence="2 3" key="1">
    <citation type="submission" date="2020-08" db="EMBL/GenBank/DDBJ databases">
        <title>Stenotrophomonas sp. W1S232.</title>
        <authorList>
            <person name="Deng Y."/>
        </authorList>
    </citation>
    <scope>NUCLEOTIDE SEQUENCE [LARGE SCALE GENOMIC DNA]</scope>
    <source>
        <strain evidence="2 3">W1S232</strain>
    </source>
</reference>
<feature type="domain" description="Roadblock/LAMTOR2" evidence="1">
    <location>
        <begin position="10"/>
        <end position="99"/>
    </location>
</feature>
<gene>
    <name evidence="2" type="ORF">H4O09_09100</name>
</gene>
<dbReference type="InterPro" id="IPR004942">
    <property type="entry name" value="Roadblock/LAMTOR2_dom"/>
</dbReference>